<evidence type="ECO:0000313" key="15">
    <source>
        <dbReference type="Proteomes" id="UP001153555"/>
    </source>
</evidence>
<feature type="compositionally biased region" description="Basic and acidic residues" evidence="12">
    <location>
        <begin position="404"/>
        <end position="425"/>
    </location>
</feature>
<dbReference type="PANTHER" id="PTHR47992">
    <property type="entry name" value="PROTEIN PHOSPHATASE"/>
    <property type="match status" value="1"/>
</dbReference>
<protein>
    <recommendedName>
        <fullName evidence="4">protein-serine/threonine phosphatase</fullName>
        <ecNumber evidence="4">3.1.3.16</ecNumber>
    </recommendedName>
</protein>
<feature type="region of interest" description="Disordered" evidence="12">
    <location>
        <begin position="470"/>
        <end position="491"/>
    </location>
</feature>
<feature type="compositionally biased region" description="Low complexity" evidence="12">
    <location>
        <begin position="1"/>
        <end position="19"/>
    </location>
</feature>
<feature type="compositionally biased region" description="Polar residues" evidence="12">
    <location>
        <begin position="384"/>
        <end position="398"/>
    </location>
</feature>
<evidence type="ECO:0000256" key="7">
    <source>
        <dbReference type="ARBA" id="ARBA00022842"/>
    </source>
</evidence>
<comment type="cofactor">
    <cofactor evidence="1">
        <name>Mn(2+)</name>
        <dbReference type="ChEBI" id="CHEBI:29035"/>
    </cofactor>
</comment>
<evidence type="ECO:0000256" key="4">
    <source>
        <dbReference type="ARBA" id="ARBA00013081"/>
    </source>
</evidence>
<evidence type="ECO:0000256" key="1">
    <source>
        <dbReference type="ARBA" id="ARBA00001936"/>
    </source>
</evidence>
<evidence type="ECO:0000256" key="2">
    <source>
        <dbReference type="ARBA" id="ARBA00001946"/>
    </source>
</evidence>
<comment type="catalytic activity">
    <reaction evidence="11">
        <text>O-phospho-L-threonyl-[protein] + H2O = L-threonyl-[protein] + phosphate</text>
        <dbReference type="Rhea" id="RHEA:47004"/>
        <dbReference type="Rhea" id="RHEA-COMP:11060"/>
        <dbReference type="Rhea" id="RHEA-COMP:11605"/>
        <dbReference type="ChEBI" id="CHEBI:15377"/>
        <dbReference type="ChEBI" id="CHEBI:30013"/>
        <dbReference type="ChEBI" id="CHEBI:43474"/>
        <dbReference type="ChEBI" id="CHEBI:61977"/>
        <dbReference type="EC" id="3.1.3.16"/>
    </reaction>
</comment>
<proteinExistence type="inferred from homology"/>
<keyword evidence="5" id="KW-0479">Metal-binding</keyword>
<dbReference type="OrthoDB" id="10264738at2759"/>
<feature type="compositionally biased region" description="Basic residues" evidence="12">
    <location>
        <begin position="20"/>
        <end position="30"/>
    </location>
</feature>
<accession>A0A9N7R5I8</accession>
<evidence type="ECO:0000256" key="9">
    <source>
        <dbReference type="ARBA" id="ARBA00023211"/>
    </source>
</evidence>
<evidence type="ECO:0000256" key="10">
    <source>
        <dbReference type="ARBA" id="ARBA00047761"/>
    </source>
</evidence>
<dbReference type="SMART" id="SM00332">
    <property type="entry name" value="PP2Cc"/>
    <property type="match status" value="1"/>
</dbReference>
<name>A0A9N7R5I8_STRHE</name>
<evidence type="ECO:0000256" key="11">
    <source>
        <dbReference type="ARBA" id="ARBA00048336"/>
    </source>
</evidence>
<dbReference type="AlphaFoldDB" id="A0A9N7R5I8"/>
<dbReference type="PROSITE" id="PS51746">
    <property type="entry name" value="PPM_2"/>
    <property type="match status" value="1"/>
</dbReference>
<evidence type="ECO:0000259" key="13">
    <source>
        <dbReference type="PROSITE" id="PS51746"/>
    </source>
</evidence>
<dbReference type="InterPro" id="IPR015655">
    <property type="entry name" value="PP2C"/>
</dbReference>
<evidence type="ECO:0000256" key="12">
    <source>
        <dbReference type="SAM" id="MobiDB-lite"/>
    </source>
</evidence>
<evidence type="ECO:0000313" key="14">
    <source>
        <dbReference type="EMBL" id="CAA0814509.1"/>
    </source>
</evidence>
<comment type="cofactor">
    <cofactor evidence="2">
        <name>Mg(2+)</name>
        <dbReference type="ChEBI" id="CHEBI:18420"/>
    </cofactor>
</comment>
<feature type="compositionally biased region" description="Acidic residues" evidence="12">
    <location>
        <begin position="426"/>
        <end position="441"/>
    </location>
</feature>
<feature type="region of interest" description="Disordered" evidence="12">
    <location>
        <begin position="384"/>
        <end position="441"/>
    </location>
</feature>
<dbReference type="InterPro" id="IPR001932">
    <property type="entry name" value="PPM-type_phosphatase-like_dom"/>
</dbReference>
<evidence type="ECO:0000256" key="6">
    <source>
        <dbReference type="ARBA" id="ARBA00022801"/>
    </source>
</evidence>
<feature type="domain" description="PPM-type phosphatase" evidence="13">
    <location>
        <begin position="59"/>
        <end position="379"/>
    </location>
</feature>
<gene>
    <name evidence="14" type="ORF">SHERM_14798</name>
</gene>
<comment type="catalytic activity">
    <reaction evidence="10">
        <text>O-phospho-L-seryl-[protein] + H2O = L-seryl-[protein] + phosphate</text>
        <dbReference type="Rhea" id="RHEA:20629"/>
        <dbReference type="Rhea" id="RHEA-COMP:9863"/>
        <dbReference type="Rhea" id="RHEA-COMP:11604"/>
        <dbReference type="ChEBI" id="CHEBI:15377"/>
        <dbReference type="ChEBI" id="CHEBI:29999"/>
        <dbReference type="ChEBI" id="CHEBI:43474"/>
        <dbReference type="ChEBI" id="CHEBI:83421"/>
        <dbReference type="EC" id="3.1.3.16"/>
    </reaction>
</comment>
<evidence type="ECO:0000256" key="3">
    <source>
        <dbReference type="ARBA" id="ARBA00006702"/>
    </source>
</evidence>
<keyword evidence="8" id="KW-0904">Protein phosphatase</keyword>
<dbReference type="EMBL" id="CACSLK010012206">
    <property type="protein sequence ID" value="CAA0814509.1"/>
    <property type="molecule type" value="Genomic_DNA"/>
</dbReference>
<dbReference type="Proteomes" id="UP001153555">
    <property type="component" value="Unassembled WGS sequence"/>
</dbReference>
<dbReference type="InterPro" id="IPR036457">
    <property type="entry name" value="PPM-type-like_dom_sf"/>
</dbReference>
<dbReference type="Pfam" id="PF00481">
    <property type="entry name" value="PP2C"/>
    <property type="match status" value="1"/>
</dbReference>
<evidence type="ECO:0000256" key="8">
    <source>
        <dbReference type="ARBA" id="ARBA00022912"/>
    </source>
</evidence>
<comment type="caution">
    <text evidence="14">The sequence shown here is derived from an EMBL/GenBank/DDBJ whole genome shotgun (WGS) entry which is preliminary data.</text>
</comment>
<feature type="region of interest" description="Disordered" evidence="12">
    <location>
        <begin position="1"/>
        <end position="30"/>
    </location>
</feature>
<organism evidence="14 15">
    <name type="scientific">Striga hermonthica</name>
    <name type="common">Purple witchweed</name>
    <name type="synonym">Buchnera hermonthica</name>
    <dbReference type="NCBI Taxonomy" id="68872"/>
    <lineage>
        <taxon>Eukaryota</taxon>
        <taxon>Viridiplantae</taxon>
        <taxon>Streptophyta</taxon>
        <taxon>Embryophyta</taxon>
        <taxon>Tracheophyta</taxon>
        <taxon>Spermatophyta</taxon>
        <taxon>Magnoliopsida</taxon>
        <taxon>eudicotyledons</taxon>
        <taxon>Gunneridae</taxon>
        <taxon>Pentapetalae</taxon>
        <taxon>asterids</taxon>
        <taxon>lamiids</taxon>
        <taxon>Lamiales</taxon>
        <taxon>Orobanchaceae</taxon>
        <taxon>Buchnereae</taxon>
        <taxon>Striga</taxon>
    </lineage>
</organism>
<comment type="similarity">
    <text evidence="3">Belongs to the PP2C family.</text>
</comment>
<sequence length="491" mass="54401">MGSCLSSESRSPGPGSPAGLRRRKSSKRKFGSQNSFDYRWEERLHRTPGRMFLNGSSEIASLFTQQGKKGTNQDAMVVWENFASKTDTVFCGIFDGHGPYGHLVAKRVRDSLPLKLSSYWEVNIKSDEVLRDVSLNTASSLCSEGTSFVSADEEASRASVDVEENKRQPEIFETLKESFLKAFKVMDRELRIHSNIDCFCSGTTAVTLVKQGQDIVMANVGDSRAVLGTRDENNLLTAVQLTVDLKPNLPAEAERIRKCKGRVFSLHDEPDVARVWLPNNDSPGLAMARAFGDFCLKDFGVISVPEISYRRITNKDEFVVLATDGIWDVLSNKEVVNIVGSCPTRSHAARSLVETAVKAWKSKYPTSKVDDCAAVCLFLESNETNSTPTKTNDNNSHSLDQDDDAKPKCDILKSKHSSMDNKTDDEVVGEEDEVSEAQDEFVDAKGVNAEIDTNYWSALEGVSRVNTLMNLPRFSPGKEDKNAAGERKIRK</sequence>
<dbReference type="GO" id="GO:0004722">
    <property type="term" value="F:protein serine/threonine phosphatase activity"/>
    <property type="evidence" value="ECO:0007669"/>
    <property type="project" value="UniProtKB-EC"/>
</dbReference>
<keyword evidence="9" id="KW-0464">Manganese</keyword>
<reference evidence="14" key="1">
    <citation type="submission" date="2019-12" db="EMBL/GenBank/DDBJ databases">
        <authorList>
            <person name="Scholes J."/>
        </authorList>
    </citation>
    <scope>NUCLEOTIDE SEQUENCE</scope>
</reference>
<dbReference type="EC" id="3.1.3.16" evidence="4"/>
<evidence type="ECO:0000256" key="5">
    <source>
        <dbReference type="ARBA" id="ARBA00022723"/>
    </source>
</evidence>
<dbReference type="GO" id="GO:0046872">
    <property type="term" value="F:metal ion binding"/>
    <property type="evidence" value="ECO:0007669"/>
    <property type="project" value="UniProtKB-KW"/>
</dbReference>
<dbReference type="Gene3D" id="3.60.40.10">
    <property type="entry name" value="PPM-type phosphatase domain"/>
    <property type="match status" value="1"/>
</dbReference>
<dbReference type="FunFam" id="3.60.40.10:FF:000024">
    <property type="entry name" value="probable protein phosphatase 2C 33"/>
    <property type="match status" value="1"/>
</dbReference>
<dbReference type="CDD" id="cd00143">
    <property type="entry name" value="PP2Cc"/>
    <property type="match status" value="1"/>
</dbReference>
<dbReference type="SUPFAM" id="SSF81606">
    <property type="entry name" value="PP2C-like"/>
    <property type="match status" value="1"/>
</dbReference>
<keyword evidence="7" id="KW-0460">Magnesium</keyword>
<feature type="compositionally biased region" description="Basic and acidic residues" evidence="12">
    <location>
        <begin position="476"/>
        <end position="491"/>
    </location>
</feature>
<keyword evidence="6" id="KW-0378">Hydrolase</keyword>
<keyword evidence="15" id="KW-1185">Reference proteome</keyword>